<name>A0A371FBD8_MUCPR</name>
<protein>
    <submittedName>
        <fullName evidence="1">Uncharacterized protein</fullName>
    </submittedName>
</protein>
<dbReference type="Proteomes" id="UP000257109">
    <property type="component" value="Unassembled WGS sequence"/>
</dbReference>
<evidence type="ECO:0000313" key="2">
    <source>
        <dbReference type="Proteomes" id="UP000257109"/>
    </source>
</evidence>
<dbReference type="AlphaFoldDB" id="A0A371FBD8"/>
<proteinExistence type="predicted"/>
<dbReference type="CDD" id="cd00303">
    <property type="entry name" value="retropepsin_like"/>
    <property type="match status" value="1"/>
</dbReference>
<gene>
    <name evidence="1" type="ORF">CR513_44481</name>
</gene>
<dbReference type="EMBL" id="QJKJ01009779">
    <property type="protein sequence ID" value="RDX75618.1"/>
    <property type="molecule type" value="Genomic_DNA"/>
</dbReference>
<dbReference type="PANTHER" id="PTHR33067">
    <property type="entry name" value="RNA-DIRECTED DNA POLYMERASE-RELATED"/>
    <property type="match status" value="1"/>
</dbReference>
<feature type="non-terminal residue" evidence="1">
    <location>
        <position position="1"/>
    </location>
</feature>
<evidence type="ECO:0000313" key="1">
    <source>
        <dbReference type="EMBL" id="RDX75618.1"/>
    </source>
</evidence>
<accession>A0A371FBD8</accession>
<dbReference type="PANTHER" id="PTHR33067:SF15">
    <property type="entry name" value="RNA-DIRECTED DNA POLYMERASE"/>
    <property type="match status" value="1"/>
</dbReference>
<dbReference type="Gene3D" id="2.40.70.10">
    <property type="entry name" value="Acid Proteases"/>
    <property type="match status" value="1"/>
</dbReference>
<organism evidence="1 2">
    <name type="scientific">Mucuna pruriens</name>
    <name type="common">Velvet bean</name>
    <name type="synonym">Dolichos pruriens</name>
    <dbReference type="NCBI Taxonomy" id="157652"/>
    <lineage>
        <taxon>Eukaryota</taxon>
        <taxon>Viridiplantae</taxon>
        <taxon>Streptophyta</taxon>
        <taxon>Embryophyta</taxon>
        <taxon>Tracheophyta</taxon>
        <taxon>Spermatophyta</taxon>
        <taxon>Magnoliopsida</taxon>
        <taxon>eudicotyledons</taxon>
        <taxon>Gunneridae</taxon>
        <taxon>Pentapetalae</taxon>
        <taxon>rosids</taxon>
        <taxon>fabids</taxon>
        <taxon>Fabales</taxon>
        <taxon>Fabaceae</taxon>
        <taxon>Papilionoideae</taxon>
        <taxon>50 kb inversion clade</taxon>
        <taxon>NPAAA clade</taxon>
        <taxon>indigoferoid/millettioid clade</taxon>
        <taxon>Phaseoleae</taxon>
        <taxon>Mucuna</taxon>
    </lineage>
</organism>
<dbReference type="InterPro" id="IPR043502">
    <property type="entry name" value="DNA/RNA_pol_sf"/>
</dbReference>
<keyword evidence="2" id="KW-1185">Reference proteome</keyword>
<dbReference type="OrthoDB" id="1937287at2759"/>
<dbReference type="Gene3D" id="3.10.10.10">
    <property type="entry name" value="HIV Type 1 Reverse Transcriptase, subunit A, domain 1"/>
    <property type="match status" value="1"/>
</dbReference>
<dbReference type="InterPro" id="IPR021109">
    <property type="entry name" value="Peptidase_aspartic_dom_sf"/>
</dbReference>
<comment type="caution">
    <text evidence="1">The sequence shown here is derived from an EMBL/GenBank/DDBJ whole genome shotgun (WGS) entry which is preliminary data.</text>
</comment>
<reference evidence="1" key="1">
    <citation type="submission" date="2018-05" db="EMBL/GenBank/DDBJ databases">
        <title>Draft genome of Mucuna pruriens seed.</title>
        <authorList>
            <person name="Nnadi N.E."/>
            <person name="Vos R."/>
            <person name="Hasami M.H."/>
            <person name="Devisetty U.K."/>
            <person name="Aguiy J.C."/>
        </authorList>
    </citation>
    <scope>NUCLEOTIDE SEQUENCE [LARGE SCALE GENOMIC DNA]</scope>
    <source>
        <strain evidence="1">JCA_2017</strain>
    </source>
</reference>
<sequence>MKGAIEIRGVVSTLVKHENTSVQRILPKKCQDPGIFVVPCTIGDRTFTNAMLDLGASINIMLVSIYRSLNLGDLEPIGMVIQLVNRSVVKPLGVLEDILVQVNELIFPVDFYVLDMEDKASEEGSALILGRSFLMMARTKIDVHAGILSMEFGNTFVKFNIFEALKHPAEDHSIFNIGAIEGLIEEYARMSTDSANLVNFVDISDVINKFCTKVAKADFEMLSHVLPFSYSEDFISNKIHCKIDEVPKISQNDEFPILKPLPKHLKYAYLRDNQQFSKLLEVLTKHKKVIGWTLSDLPRMNPSICMHKILLEEDARPVRQQQRRLNLTLLDVVKKEVTNLLRVRIIYPISDSQWVSSVQVVPKKSRMMVIKNRQDEMVSAKI</sequence>
<dbReference type="SUPFAM" id="SSF56672">
    <property type="entry name" value="DNA/RNA polymerases"/>
    <property type="match status" value="1"/>
</dbReference>